<organism evidence="1 2">
    <name type="scientific">Marinilactibacillus psychrotolerans 42ea</name>
    <dbReference type="NCBI Taxonomy" id="1255609"/>
    <lineage>
        <taxon>Bacteria</taxon>
        <taxon>Bacillati</taxon>
        <taxon>Bacillota</taxon>
        <taxon>Bacilli</taxon>
        <taxon>Lactobacillales</taxon>
        <taxon>Carnobacteriaceae</taxon>
        <taxon>Marinilactibacillus</taxon>
    </lineage>
</organism>
<dbReference type="Gene3D" id="3.30.1380.20">
    <property type="entry name" value="Trafficking protein particle complex subunit 3"/>
    <property type="match status" value="1"/>
</dbReference>
<evidence type="ECO:0000313" key="2">
    <source>
        <dbReference type="Proteomes" id="UP000195611"/>
    </source>
</evidence>
<protein>
    <recommendedName>
        <fullName evidence="3">DUF2507 domain-containing protein</fullName>
    </recommendedName>
</protein>
<reference evidence="1 2" key="1">
    <citation type="submission" date="2017-02" db="EMBL/GenBank/DDBJ databases">
        <authorList>
            <person name="Peterson S.W."/>
        </authorList>
    </citation>
    <scope>NUCLEOTIDE SEQUENCE [LARGE SCALE GENOMIC DNA]</scope>
    <source>
        <strain evidence="1 2">42ea</strain>
    </source>
</reference>
<dbReference type="EMBL" id="FUKW01000013">
    <property type="protein sequence ID" value="SJN18138.1"/>
    <property type="molecule type" value="Genomic_DNA"/>
</dbReference>
<sequence length="148" mass="17437">MKNLSEQNTEIQQFDSIILLRDHLLSNLLGEDIDAILYWAGKDLARNHPVETDLEVLRLFEQYSFGMLTQIEEKKNRKIYRLSGEVIEQRLENDQFPSFSLETGYLSQQLQRLNNIYSEGIYEIKPKKKEVHLTIQMDPKEPLPIDQN</sequence>
<dbReference type="AlphaFoldDB" id="A0A1R4IED1"/>
<dbReference type="InterPro" id="IPR019642">
    <property type="entry name" value="DUF2507"/>
</dbReference>
<name>A0A1R4IED1_9LACT</name>
<dbReference type="InterPro" id="IPR024096">
    <property type="entry name" value="NO_sig/Golgi_transp_ligand-bd"/>
</dbReference>
<evidence type="ECO:0008006" key="3">
    <source>
        <dbReference type="Google" id="ProtNLM"/>
    </source>
</evidence>
<gene>
    <name evidence="1" type="ORF">FM115_00685</name>
</gene>
<dbReference type="Proteomes" id="UP000195611">
    <property type="component" value="Unassembled WGS sequence"/>
</dbReference>
<dbReference type="Pfam" id="PF10702">
    <property type="entry name" value="DUF2507"/>
    <property type="match status" value="1"/>
</dbReference>
<evidence type="ECO:0000313" key="1">
    <source>
        <dbReference type="EMBL" id="SJN18138.1"/>
    </source>
</evidence>
<dbReference type="SUPFAM" id="SSF111126">
    <property type="entry name" value="Ligand-binding domain in the NO signalling and Golgi transport"/>
    <property type="match status" value="1"/>
</dbReference>
<proteinExistence type="predicted"/>
<accession>A0A1R4IED1</accession>